<evidence type="ECO:0000313" key="2">
    <source>
        <dbReference type="EMBL" id="SHF23288.1"/>
    </source>
</evidence>
<gene>
    <name evidence="2" type="ORF">SAMN04487965_1696</name>
</gene>
<evidence type="ECO:0000256" key="1">
    <source>
        <dbReference type="SAM" id="Phobius"/>
    </source>
</evidence>
<name>A0A1M4ZZ62_9GAMM</name>
<feature type="transmembrane region" description="Helical" evidence="1">
    <location>
        <begin position="419"/>
        <end position="439"/>
    </location>
</feature>
<dbReference type="STRING" id="494016.SAMN04487965_1696"/>
<keyword evidence="1" id="KW-0812">Transmembrane</keyword>
<feature type="transmembrane region" description="Helical" evidence="1">
    <location>
        <begin position="125"/>
        <end position="146"/>
    </location>
</feature>
<dbReference type="Proteomes" id="UP000184170">
    <property type="component" value="Unassembled WGS sequence"/>
</dbReference>
<sequence>MPNTFAYIALISWPLVAIVIYRMSRMSTLTATFWVLVGGYLLLPVRTKIDLPLIPPLDQITIPAISAAVCCILIRKVRIKLLPDGTIMRCLFICLMLAPLLSAITNPEPMFDGLRQKPGLTYYDAIADTVGNYLKILPLLLGITLVRNTQDIVKLLKLLIYAGIAYSPLMLLEIRISPQLHTWVYGFFPHQFTQQIRFDGFRPVVFLGHGLLVATFIAMVLCATATLWRRKYRISGLPIGLLVIYFAVILVLCKAVSAWLLGFGAMLCILFLPPKVQMRASIIVTLFIVVYPLLAINGLIPYQKLIELSTIFGSERAHSLAFRFTQESELLEHAAKKIAFGWGMWGRHQLSNSISDGHLIGVLGTYGIWGYLTETGLLLSAFIYTVRTAQRSRDRRAIGVIAGTMSILMLVMIDQIPNSSLTPCFWLLLGGVLGVTSRMHRQALRQRQRIRLQSINDLVFIGNRRVFAPVNRVHVESLNAGRS</sequence>
<evidence type="ECO:0000313" key="3">
    <source>
        <dbReference type="Proteomes" id="UP000184170"/>
    </source>
</evidence>
<feature type="transmembrane region" description="Helical" evidence="1">
    <location>
        <begin position="158"/>
        <end position="176"/>
    </location>
</feature>
<organism evidence="2 3">
    <name type="scientific">Microbulbifer donghaiensis</name>
    <dbReference type="NCBI Taxonomy" id="494016"/>
    <lineage>
        <taxon>Bacteria</taxon>
        <taxon>Pseudomonadati</taxon>
        <taxon>Pseudomonadota</taxon>
        <taxon>Gammaproteobacteria</taxon>
        <taxon>Cellvibrionales</taxon>
        <taxon>Microbulbiferaceae</taxon>
        <taxon>Microbulbifer</taxon>
    </lineage>
</organism>
<feature type="transmembrane region" description="Helical" evidence="1">
    <location>
        <begin position="6"/>
        <end position="21"/>
    </location>
</feature>
<keyword evidence="1" id="KW-1133">Transmembrane helix</keyword>
<feature type="transmembrane region" description="Helical" evidence="1">
    <location>
        <begin position="239"/>
        <end position="272"/>
    </location>
</feature>
<feature type="transmembrane region" description="Helical" evidence="1">
    <location>
        <begin position="28"/>
        <end position="45"/>
    </location>
</feature>
<reference evidence="3" key="1">
    <citation type="submission" date="2016-11" db="EMBL/GenBank/DDBJ databases">
        <authorList>
            <person name="Varghese N."/>
            <person name="Submissions S."/>
        </authorList>
    </citation>
    <scope>NUCLEOTIDE SEQUENCE [LARGE SCALE GENOMIC DNA]</scope>
    <source>
        <strain evidence="3">CGMCC 1.7063</strain>
    </source>
</reference>
<protein>
    <recommendedName>
        <fullName evidence="4">O-antigen ligase like membrane protein</fullName>
    </recommendedName>
</protein>
<dbReference type="OrthoDB" id="7595044at2"/>
<keyword evidence="3" id="KW-1185">Reference proteome</keyword>
<dbReference type="EMBL" id="FQVA01000001">
    <property type="protein sequence ID" value="SHF23288.1"/>
    <property type="molecule type" value="Genomic_DNA"/>
</dbReference>
<keyword evidence="1" id="KW-0472">Membrane</keyword>
<feature type="transmembrane region" description="Helical" evidence="1">
    <location>
        <begin position="86"/>
        <end position="105"/>
    </location>
</feature>
<proteinExistence type="predicted"/>
<accession>A0A1M4ZZ62</accession>
<dbReference type="RefSeq" id="WP_073273598.1">
    <property type="nucleotide sequence ID" value="NZ_FQVA01000001.1"/>
</dbReference>
<feature type="transmembrane region" description="Helical" evidence="1">
    <location>
        <begin position="397"/>
        <end position="413"/>
    </location>
</feature>
<feature type="transmembrane region" description="Helical" evidence="1">
    <location>
        <begin position="57"/>
        <end position="74"/>
    </location>
</feature>
<dbReference type="AlphaFoldDB" id="A0A1M4ZZ62"/>
<evidence type="ECO:0008006" key="4">
    <source>
        <dbReference type="Google" id="ProtNLM"/>
    </source>
</evidence>
<feature type="transmembrane region" description="Helical" evidence="1">
    <location>
        <begin position="278"/>
        <end position="300"/>
    </location>
</feature>
<feature type="transmembrane region" description="Helical" evidence="1">
    <location>
        <begin position="206"/>
        <end position="227"/>
    </location>
</feature>